<gene>
    <name evidence="8" type="ORF">CVT26_014044</name>
</gene>
<dbReference type="InterPro" id="IPR016169">
    <property type="entry name" value="FAD-bd_PCMH_sub2"/>
</dbReference>
<evidence type="ECO:0000256" key="3">
    <source>
        <dbReference type="ARBA" id="ARBA00022630"/>
    </source>
</evidence>
<comment type="similarity">
    <text evidence="2">Belongs to the oxygen-dependent FAD-linked oxidoreductase family.</text>
</comment>
<dbReference type="InterPro" id="IPR050416">
    <property type="entry name" value="FAD-linked_Oxidoreductase"/>
</dbReference>
<dbReference type="InParanoid" id="A0A409VX65"/>
<evidence type="ECO:0000256" key="1">
    <source>
        <dbReference type="ARBA" id="ARBA00001974"/>
    </source>
</evidence>
<protein>
    <recommendedName>
        <fullName evidence="7">FAD-binding PCMH-type domain-containing protein</fullName>
    </recommendedName>
</protein>
<feature type="domain" description="FAD-binding PCMH-type" evidence="7">
    <location>
        <begin position="215"/>
        <end position="436"/>
    </location>
</feature>
<feature type="region of interest" description="Disordered" evidence="6">
    <location>
        <begin position="161"/>
        <end position="283"/>
    </location>
</feature>
<evidence type="ECO:0000256" key="2">
    <source>
        <dbReference type="ARBA" id="ARBA00005466"/>
    </source>
</evidence>
<sequence length="720" mass="78397">MPPTFASLSDELYEELGSVCRGNVYRRGDPGFVDYATLFNGNVVCASMAARRVIDLLYRIVLFCAKHSLSPSVKAGGYGTAGWAIGGDIIIDLSQLTDIDIEPPREDGSFTSLRDIASIHSKGKKPQGLTSNPGKRRREDDANLRHYDSASQSVAAFLRNSSLSLPGSREDSPSPSVKRRFEAAQQSSSPHSTGAITQISSGSSALSDSVSRISFRQSPSTLATTPSTTPPNETPQDLPDSEQSGNLATNTSPGDANPFGYLETTNNFPPAPPPTALQSSYNPALSSASWTPQSLTFTNAVNDSNQIPIPVRAEPIYPHAYVTFGAGMRQKEIDTYTAQHKLEARYLTSGGDGIPYHVPFAAHPVGSSIMILGGFGFLSRLHGLSIDNLVEVEMVLADGRIVIASENQYPDLWWALRGAGPCLGVATRYKAKAYPVPIVFAGNLLYRFNKSTAPSLIKHFRDCVKGAPRELYANVLLTAGPAGKDSLVVVQMCYVGSREKGQEYLAAISSWDGERCLLNEVDEKSFLHQQDSVAQVLRGKGAPPGRQWFIRSALISSLPDDIINDTVMQFADTPVGCTWLFELAGGAIIDFEDTCVPKSQREASFTIAALHQWEMDLDDDRCVDSAEEWISDTLKPVHVGGSFPSFLGRHEAPERVKACFGSNWSRLCEVKSAYDPTNMFRNTFWPLDADGNPVDPRTHEPATPKFESKKLDGEVRKVFI</sequence>
<evidence type="ECO:0000313" key="9">
    <source>
        <dbReference type="Proteomes" id="UP000284706"/>
    </source>
</evidence>
<evidence type="ECO:0000259" key="7">
    <source>
        <dbReference type="PROSITE" id="PS51387"/>
    </source>
</evidence>
<dbReference type="OrthoDB" id="9996127at2759"/>
<dbReference type="Gene3D" id="3.40.462.20">
    <property type="match status" value="1"/>
</dbReference>
<evidence type="ECO:0000256" key="5">
    <source>
        <dbReference type="ARBA" id="ARBA00023002"/>
    </source>
</evidence>
<comment type="cofactor">
    <cofactor evidence="1">
        <name>FAD</name>
        <dbReference type="ChEBI" id="CHEBI:57692"/>
    </cofactor>
</comment>
<name>A0A409VX65_9AGAR</name>
<dbReference type="SUPFAM" id="SSF56176">
    <property type="entry name" value="FAD-binding/transporter-associated domain-like"/>
    <property type="match status" value="2"/>
</dbReference>
<dbReference type="InterPro" id="IPR012951">
    <property type="entry name" value="BBE"/>
</dbReference>
<keyword evidence="5" id="KW-0560">Oxidoreductase</keyword>
<evidence type="ECO:0000256" key="4">
    <source>
        <dbReference type="ARBA" id="ARBA00022827"/>
    </source>
</evidence>
<accession>A0A409VX65</accession>
<dbReference type="GO" id="GO:0016491">
    <property type="term" value="F:oxidoreductase activity"/>
    <property type="evidence" value="ECO:0007669"/>
    <property type="project" value="UniProtKB-KW"/>
</dbReference>
<feature type="compositionally biased region" description="Polar residues" evidence="6">
    <location>
        <begin position="241"/>
        <end position="254"/>
    </location>
</feature>
<organism evidence="8 9">
    <name type="scientific">Gymnopilus dilepis</name>
    <dbReference type="NCBI Taxonomy" id="231916"/>
    <lineage>
        <taxon>Eukaryota</taxon>
        <taxon>Fungi</taxon>
        <taxon>Dikarya</taxon>
        <taxon>Basidiomycota</taxon>
        <taxon>Agaricomycotina</taxon>
        <taxon>Agaricomycetes</taxon>
        <taxon>Agaricomycetidae</taxon>
        <taxon>Agaricales</taxon>
        <taxon>Agaricineae</taxon>
        <taxon>Hymenogastraceae</taxon>
        <taxon>Gymnopilus</taxon>
    </lineage>
</organism>
<dbReference type="PANTHER" id="PTHR42973:SF39">
    <property type="entry name" value="FAD-BINDING PCMH-TYPE DOMAIN-CONTAINING PROTEIN"/>
    <property type="match status" value="1"/>
</dbReference>
<dbReference type="Gene3D" id="3.30.465.10">
    <property type="match status" value="1"/>
</dbReference>
<reference evidence="8 9" key="1">
    <citation type="journal article" date="2018" name="Evol. Lett.">
        <title>Horizontal gene cluster transfer increased hallucinogenic mushroom diversity.</title>
        <authorList>
            <person name="Reynolds H.T."/>
            <person name="Vijayakumar V."/>
            <person name="Gluck-Thaler E."/>
            <person name="Korotkin H.B."/>
            <person name="Matheny P.B."/>
            <person name="Slot J.C."/>
        </authorList>
    </citation>
    <scope>NUCLEOTIDE SEQUENCE [LARGE SCALE GENOMIC DNA]</scope>
    <source>
        <strain evidence="8 9">SRW20</strain>
    </source>
</reference>
<dbReference type="Pfam" id="PF08031">
    <property type="entry name" value="BBE"/>
    <property type="match status" value="1"/>
</dbReference>
<evidence type="ECO:0000313" key="8">
    <source>
        <dbReference type="EMBL" id="PPQ70839.1"/>
    </source>
</evidence>
<dbReference type="PANTHER" id="PTHR42973">
    <property type="entry name" value="BINDING OXIDOREDUCTASE, PUTATIVE (AFU_ORTHOLOGUE AFUA_1G17690)-RELATED"/>
    <property type="match status" value="1"/>
</dbReference>
<dbReference type="GO" id="GO:0071949">
    <property type="term" value="F:FAD binding"/>
    <property type="evidence" value="ECO:0007669"/>
    <property type="project" value="InterPro"/>
</dbReference>
<comment type="caution">
    <text evidence="8">The sequence shown here is derived from an EMBL/GenBank/DDBJ whole genome shotgun (WGS) entry which is preliminary data.</text>
</comment>
<dbReference type="Proteomes" id="UP000284706">
    <property type="component" value="Unassembled WGS sequence"/>
</dbReference>
<keyword evidence="4" id="KW-0274">FAD</keyword>
<evidence type="ECO:0000256" key="6">
    <source>
        <dbReference type="SAM" id="MobiDB-lite"/>
    </source>
</evidence>
<dbReference type="PROSITE" id="PS51387">
    <property type="entry name" value="FAD_PCMH"/>
    <property type="match status" value="1"/>
</dbReference>
<proteinExistence type="inferred from homology"/>
<keyword evidence="3" id="KW-0285">Flavoprotein</keyword>
<dbReference type="AlphaFoldDB" id="A0A409VX65"/>
<feature type="compositionally biased region" description="Low complexity" evidence="6">
    <location>
        <begin position="200"/>
        <end position="211"/>
    </location>
</feature>
<feature type="compositionally biased region" description="Low complexity" evidence="6">
    <location>
        <begin position="218"/>
        <end position="227"/>
    </location>
</feature>
<dbReference type="EMBL" id="NHYE01005526">
    <property type="protein sequence ID" value="PPQ70839.1"/>
    <property type="molecule type" value="Genomic_DNA"/>
</dbReference>
<keyword evidence="9" id="KW-1185">Reference proteome</keyword>
<dbReference type="InterPro" id="IPR036318">
    <property type="entry name" value="FAD-bd_PCMH-like_sf"/>
</dbReference>
<dbReference type="InterPro" id="IPR016166">
    <property type="entry name" value="FAD-bd_PCMH"/>
</dbReference>
<feature type="compositionally biased region" description="Polar residues" evidence="6">
    <location>
        <begin position="184"/>
        <end position="199"/>
    </location>
</feature>
<dbReference type="STRING" id="231916.A0A409VX65"/>